<reference evidence="2 3" key="1">
    <citation type="journal article" date="2015" name="Genome Announc.">
        <title>Draft Genome Sequence of Cyanobacterium Hassallia byssoidea Strain VB512170, Isolated from Monuments in India.</title>
        <authorList>
            <person name="Singh D."/>
            <person name="Chandrababunaidu M.M."/>
            <person name="Panda A."/>
            <person name="Sen D."/>
            <person name="Bhattacharyya S."/>
            <person name="Adhikary S.P."/>
            <person name="Tripathy S."/>
        </authorList>
    </citation>
    <scope>NUCLEOTIDE SEQUENCE [LARGE SCALE GENOMIC DNA]</scope>
    <source>
        <strain evidence="2 3">VB512170</strain>
    </source>
</reference>
<protein>
    <submittedName>
        <fullName evidence="2">Uncharacterized protein</fullName>
    </submittedName>
</protein>
<proteinExistence type="predicted"/>
<name>A0A846HN89_9CYAN</name>
<dbReference type="AlphaFoldDB" id="A0A846HN89"/>
<keyword evidence="1" id="KW-1133">Transmembrane helix</keyword>
<accession>A0A846HN89</accession>
<sequence>MGDGVNPYLSVYLKALHKGLLNTAIAIGAGLSNLLAGVVVNKIGSNSAFLMLAAVFWFVVPETKVKSSHMPSEVVEKKV</sequence>
<keyword evidence="3" id="KW-1185">Reference proteome</keyword>
<organism evidence="2 3">
    <name type="scientific">Hassallia byssoidea VB512170</name>
    <dbReference type="NCBI Taxonomy" id="1304833"/>
    <lineage>
        <taxon>Bacteria</taxon>
        <taxon>Bacillati</taxon>
        <taxon>Cyanobacteriota</taxon>
        <taxon>Cyanophyceae</taxon>
        <taxon>Nostocales</taxon>
        <taxon>Tolypothrichaceae</taxon>
        <taxon>Hassallia</taxon>
    </lineage>
</organism>
<dbReference type="InterPro" id="IPR036259">
    <property type="entry name" value="MFS_trans_sf"/>
</dbReference>
<gene>
    <name evidence="2" type="ORF">PI95_032790</name>
</gene>
<dbReference type="SUPFAM" id="SSF103473">
    <property type="entry name" value="MFS general substrate transporter"/>
    <property type="match status" value="1"/>
</dbReference>
<dbReference type="RefSeq" id="WP_039737244.1">
    <property type="nucleotide sequence ID" value="NZ_JTCM02000157.1"/>
</dbReference>
<feature type="transmembrane region" description="Helical" evidence="1">
    <location>
        <begin position="43"/>
        <end position="60"/>
    </location>
</feature>
<comment type="caution">
    <text evidence="2">The sequence shown here is derived from an EMBL/GenBank/DDBJ whole genome shotgun (WGS) entry which is preliminary data.</text>
</comment>
<evidence type="ECO:0000256" key="1">
    <source>
        <dbReference type="SAM" id="Phobius"/>
    </source>
</evidence>
<dbReference type="EMBL" id="JTCM02000157">
    <property type="protein sequence ID" value="NEU77151.1"/>
    <property type="molecule type" value="Genomic_DNA"/>
</dbReference>
<dbReference type="Proteomes" id="UP000031549">
    <property type="component" value="Unassembled WGS sequence"/>
</dbReference>
<evidence type="ECO:0000313" key="3">
    <source>
        <dbReference type="Proteomes" id="UP000031549"/>
    </source>
</evidence>
<evidence type="ECO:0000313" key="2">
    <source>
        <dbReference type="EMBL" id="NEU77151.1"/>
    </source>
</evidence>
<keyword evidence="1" id="KW-0812">Transmembrane</keyword>
<feature type="transmembrane region" description="Helical" evidence="1">
    <location>
        <begin position="20"/>
        <end position="37"/>
    </location>
</feature>
<keyword evidence="1" id="KW-0472">Membrane</keyword>